<dbReference type="PANTHER" id="PTHR24179:SF27">
    <property type="entry name" value="PROTEIN PHOSPHATASE 1 REGULATORY SUBUNIT 12C"/>
    <property type="match status" value="1"/>
</dbReference>
<feature type="compositionally biased region" description="Basic residues" evidence="8">
    <location>
        <begin position="484"/>
        <end position="494"/>
    </location>
</feature>
<dbReference type="SMART" id="SM00248">
    <property type="entry name" value="ANK"/>
    <property type="match status" value="5"/>
</dbReference>
<dbReference type="Pfam" id="PF12796">
    <property type="entry name" value="Ank_2"/>
    <property type="match status" value="2"/>
</dbReference>
<dbReference type="GO" id="GO:0007165">
    <property type="term" value="P:signal transduction"/>
    <property type="evidence" value="ECO:0007669"/>
    <property type="project" value="InterPro"/>
</dbReference>
<dbReference type="Proteomes" id="UP001460270">
    <property type="component" value="Unassembled WGS sequence"/>
</dbReference>
<dbReference type="GO" id="GO:0019901">
    <property type="term" value="F:protein kinase binding"/>
    <property type="evidence" value="ECO:0007669"/>
    <property type="project" value="InterPro"/>
</dbReference>
<evidence type="ECO:0000259" key="9">
    <source>
        <dbReference type="Pfam" id="PF15898"/>
    </source>
</evidence>
<reference evidence="11" key="1">
    <citation type="submission" date="2024-04" db="EMBL/GenBank/DDBJ databases">
        <title>Salinicola lusitanus LLJ914,a marine bacterium isolated from the Okinawa Trough.</title>
        <authorList>
            <person name="Li J."/>
        </authorList>
    </citation>
    <scope>NUCLEOTIDE SEQUENCE [LARGE SCALE GENOMIC DNA]</scope>
</reference>
<dbReference type="AlphaFoldDB" id="A0AAW0PMD3"/>
<feature type="repeat" description="ANK" evidence="6">
    <location>
        <begin position="120"/>
        <end position="152"/>
    </location>
</feature>
<keyword evidence="11" id="KW-1185">Reference proteome</keyword>
<evidence type="ECO:0000256" key="2">
    <source>
        <dbReference type="ARBA" id="ARBA00022490"/>
    </source>
</evidence>
<evidence type="ECO:0000256" key="7">
    <source>
        <dbReference type="SAM" id="Coils"/>
    </source>
</evidence>
<comment type="caution">
    <text evidence="10">The sequence shown here is derived from an EMBL/GenBank/DDBJ whole genome shotgun (WGS) entry which is preliminary data.</text>
</comment>
<dbReference type="GO" id="GO:0019208">
    <property type="term" value="F:phosphatase regulator activity"/>
    <property type="evidence" value="ECO:0007669"/>
    <property type="project" value="UniProtKB-UniRule"/>
</dbReference>
<proteinExistence type="predicted"/>
<dbReference type="GO" id="GO:0004857">
    <property type="term" value="F:enzyme inhibitor activity"/>
    <property type="evidence" value="ECO:0007669"/>
    <property type="project" value="TreeGrafter"/>
</dbReference>
<dbReference type="PROSITE" id="PS50088">
    <property type="entry name" value="ANK_REPEAT"/>
    <property type="match status" value="4"/>
</dbReference>
<feature type="region of interest" description="Disordered" evidence="8">
    <location>
        <begin position="339"/>
        <end position="600"/>
    </location>
</feature>
<dbReference type="Pfam" id="PF15898">
    <property type="entry name" value="PRKG1_interact"/>
    <property type="match status" value="1"/>
</dbReference>
<dbReference type="InterPro" id="IPR031775">
    <property type="entry name" value="PRKG1_interact"/>
</dbReference>
<evidence type="ECO:0000256" key="8">
    <source>
        <dbReference type="SAM" id="MobiDB-lite"/>
    </source>
</evidence>
<dbReference type="PIRSF" id="PIRSF038141">
    <property type="entry name" value="PP1_12ABC_vert"/>
    <property type="match status" value="1"/>
</dbReference>
<accession>A0AAW0PMD3</accession>
<feature type="compositionally biased region" description="Basic and acidic residues" evidence="8">
    <location>
        <begin position="465"/>
        <end position="483"/>
    </location>
</feature>
<feature type="repeat" description="ANK" evidence="6">
    <location>
        <begin position="153"/>
        <end position="185"/>
    </location>
</feature>
<dbReference type="InterPro" id="IPR002110">
    <property type="entry name" value="Ankyrin_rpt"/>
</dbReference>
<dbReference type="InterPro" id="IPR051226">
    <property type="entry name" value="PP1_Regulatory_Subunit"/>
</dbReference>
<gene>
    <name evidence="10" type="ORF">WMY93_007152</name>
</gene>
<dbReference type="Gene3D" id="6.10.140.390">
    <property type="match status" value="1"/>
</dbReference>
<comment type="subunit">
    <text evidence="5">PP1 comprises a catalytic subunit, and one or several targeting or regulatory subunits.</text>
</comment>
<feature type="compositionally biased region" description="Acidic residues" evidence="8">
    <location>
        <begin position="577"/>
        <end position="589"/>
    </location>
</feature>
<protein>
    <recommendedName>
        <fullName evidence="5">Protein phosphatase 1 regulatory subunit</fullName>
    </recommendedName>
</protein>
<feature type="region of interest" description="Disordered" evidence="8">
    <location>
        <begin position="1"/>
        <end position="71"/>
    </location>
</feature>
<dbReference type="FunFam" id="1.25.40.20:FF:000898">
    <property type="entry name" value="Protein phosphatase 1 regulatory subunit 12A"/>
    <property type="match status" value="1"/>
</dbReference>
<feature type="domain" description="cGMP-dependent protein kinase interacting" evidence="9">
    <location>
        <begin position="605"/>
        <end position="705"/>
    </location>
</feature>
<dbReference type="GO" id="GO:0005737">
    <property type="term" value="C:cytoplasm"/>
    <property type="evidence" value="ECO:0007669"/>
    <property type="project" value="UniProtKB-SubCell"/>
</dbReference>
<evidence type="ECO:0000256" key="3">
    <source>
        <dbReference type="ARBA" id="ARBA00022737"/>
    </source>
</evidence>
<feature type="coiled-coil region" evidence="7">
    <location>
        <begin position="672"/>
        <end position="699"/>
    </location>
</feature>
<dbReference type="SUPFAM" id="SSF48403">
    <property type="entry name" value="Ankyrin repeat"/>
    <property type="match status" value="1"/>
</dbReference>
<feature type="compositionally biased region" description="Polar residues" evidence="8">
    <location>
        <begin position="339"/>
        <end position="359"/>
    </location>
</feature>
<organism evidence="10 11">
    <name type="scientific">Mugilogobius chulae</name>
    <name type="common">yellowstripe goby</name>
    <dbReference type="NCBI Taxonomy" id="88201"/>
    <lineage>
        <taxon>Eukaryota</taxon>
        <taxon>Metazoa</taxon>
        <taxon>Chordata</taxon>
        <taxon>Craniata</taxon>
        <taxon>Vertebrata</taxon>
        <taxon>Euteleostomi</taxon>
        <taxon>Actinopterygii</taxon>
        <taxon>Neopterygii</taxon>
        <taxon>Teleostei</taxon>
        <taxon>Neoteleostei</taxon>
        <taxon>Acanthomorphata</taxon>
        <taxon>Gobiaria</taxon>
        <taxon>Gobiiformes</taxon>
        <taxon>Gobioidei</taxon>
        <taxon>Gobiidae</taxon>
        <taxon>Gobionellinae</taxon>
        <taxon>Mugilogobius</taxon>
    </lineage>
</organism>
<dbReference type="Gene3D" id="6.10.250.1820">
    <property type="match status" value="1"/>
</dbReference>
<dbReference type="PROSITE" id="PS50297">
    <property type="entry name" value="ANK_REP_REGION"/>
    <property type="match status" value="3"/>
</dbReference>
<dbReference type="InterPro" id="IPR036770">
    <property type="entry name" value="Ankyrin_rpt-contain_sf"/>
</dbReference>
<feature type="compositionally biased region" description="Polar residues" evidence="8">
    <location>
        <begin position="445"/>
        <end position="464"/>
    </location>
</feature>
<dbReference type="EMBL" id="JBBPFD010000004">
    <property type="protein sequence ID" value="KAK7930757.1"/>
    <property type="molecule type" value="Genomic_DNA"/>
</dbReference>
<dbReference type="Gene3D" id="1.25.40.20">
    <property type="entry name" value="Ankyrin repeat-containing domain"/>
    <property type="match status" value="2"/>
</dbReference>
<feature type="repeat" description="ANK" evidence="6">
    <location>
        <begin position="279"/>
        <end position="311"/>
    </location>
</feature>
<dbReference type="PANTHER" id="PTHR24179">
    <property type="entry name" value="PROTEIN PHOSPHATASE 1 REGULATORY SUBUNIT 12"/>
    <property type="match status" value="1"/>
</dbReference>
<dbReference type="PRINTS" id="PR01415">
    <property type="entry name" value="ANKYRIN"/>
</dbReference>
<keyword evidence="3" id="KW-0677">Repeat</keyword>
<dbReference type="InterPro" id="IPR017401">
    <property type="entry name" value="MYPT1/MYPT2/Mbs85"/>
</dbReference>
<keyword evidence="7" id="KW-0175">Coiled coil</keyword>
<dbReference type="FunFam" id="1.25.40.20:FF:000004">
    <property type="entry name" value="Phosphatase 1 regulatory subunit 12A"/>
    <property type="match status" value="1"/>
</dbReference>
<keyword evidence="2 5" id="KW-0963">Cytoplasm</keyword>
<evidence type="ECO:0000256" key="5">
    <source>
        <dbReference type="PIRNR" id="PIRNR038141"/>
    </source>
</evidence>
<evidence type="ECO:0000313" key="10">
    <source>
        <dbReference type="EMBL" id="KAK7930757.1"/>
    </source>
</evidence>
<feature type="repeat" description="ANK" evidence="6">
    <location>
        <begin position="246"/>
        <end position="278"/>
    </location>
</feature>
<name>A0AAW0PMD3_9GOBI</name>
<feature type="compositionally biased region" description="Polar residues" evidence="8">
    <location>
        <begin position="400"/>
        <end position="421"/>
    </location>
</feature>
<sequence>MGDSARTKRREQLKRWSGSSTDKASAVPRRRWRGDGEEPAAPDPEAERCEGPTQEPHTAGEADQTSPLIKRRKRVRFDRAAEFLATCASGDTDEAQVMLTEARLTNREDGQDIINCSNADGITALHQACIDGSMDIVTFLLENGASVNQVDSEGWTPLHVAASCGYSEIAEYLMQHDASLSAVNCDGDVPLDIALDETTESLIQKFTAKQGVDLEAAKRVEEEQIMTDARAWLTEGPPADVRHPKTGATPLHVAAAKGYLEALKILCQCGLDVSAKDYDGWTPLHAAAHWGQGEACQILAEQLCNMEARSNSGQTPFDVADESVEELLEELSQKQASWRTEQSILDRQNQQGSTTANAQNKRRRSSVCRMSSKDKMNVQDQSKERGVSGDVDFNEEKESSPVNTYLFSSPDTESMTTSTMSPGEKTPEENDEEEKEQDDKENRTARVQPTPQTKDSADSPNTPNSDRRKFQAPVRDEESESQRKARSRLLRQTRRSTQGVTLTDLKEAEKNLPKAADPTPPRTVQPVSPIITLTPAERDTDPVKPEEPEAEKKLGVRERRRGRKERRSTGIVQTGGENDDEDAQPEETNGDSSIQGNKFDDSSADYRTLYFKVLQENLSLKDRLQETELLLSQNKVELERLRQSQEGTTDRPALLELERFEKLTLQRRAVEMEDELKILGDLKADNQRLKDENAALIRVISKLSR</sequence>
<evidence type="ECO:0000256" key="4">
    <source>
        <dbReference type="ARBA" id="ARBA00023043"/>
    </source>
</evidence>
<comment type="subcellular location">
    <subcellularLocation>
        <location evidence="1 5">Cytoplasm</location>
    </subcellularLocation>
</comment>
<feature type="compositionally biased region" description="Basic and acidic residues" evidence="8">
    <location>
        <begin position="536"/>
        <end position="557"/>
    </location>
</feature>
<evidence type="ECO:0000256" key="1">
    <source>
        <dbReference type="ARBA" id="ARBA00004496"/>
    </source>
</evidence>
<feature type="compositionally biased region" description="Basic and acidic residues" evidence="8">
    <location>
        <begin position="371"/>
        <end position="387"/>
    </location>
</feature>
<evidence type="ECO:0000313" key="11">
    <source>
        <dbReference type="Proteomes" id="UP001460270"/>
    </source>
</evidence>
<keyword evidence="4 6" id="KW-0040">ANK repeat</keyword>
<evidence type="ECO:0000256" key="6">
    <source>
        <dbReference type="PROSITE-ProRule" id="PRU00023"/>
    </source>
</evidence>